<comment type="caution">
    <text evidence="6">The sequence shown here is derived from an EMBL/GenBank/DDBJ whole genome shotgun (WGS) entry which is preliminary data.</text>
</comment>
<protein>
    <submittedName>
        <fullName evidence="6">LysR family transcriptional regulator</fullName>
    </submittedName>
</protein>
<dbReference type="InterPro" id="IPR036390">
    <property type="entry name" value="WH_DNA-bd_sf"/>
</dbReference>
<dbReference type="SUPFAM" id="SSF46785">
    <property type="entry name" value="Winged helix' DNA-binding domain"/>
    <property type="match status" value="1"/>
</dbReference>
<name>A0ABW3TKF3_9MICO</name>
<dbReference type="InterPro" id="IPR036388">
    <property type="entry name" value="WH-like_DNA-bd_sf"/>
</dbReference>
<keyword evidence="7" id="KW-1185">Reference proteome</keyword>
<sequence length="286" mass="31172">MEWSLRELRCFVAAATHGTITDAAAELHVSQASASRAIGSLETALGQRVLRRGRYGCEPTAFGEALLPQARRLLAQVDTVNSLAKREHHRLRLGYAWSALGTHTTGLLREWRAAQPGIELHFDQHGSPTSGLAEGRCDVAIMRSSPDQAKYASAVIGLERRVAVFSADDALWSRRRSLRMRDFSGRTVAAEPRAGTTRRELWDGGPAPDRFIAVADTEDWLNTISAGIAVGVSAEATSVHHARSGVKFIPITDAPRIAVHLAWWRGEPPAGLDALIELTTRLYARG</sequence>
<accession>A0ABW3TKF3</accession>
<dbReference type="RefSeq" id="WP_343956926.1">
    <property type="nucleotide sequence ID" value="NZ_BAAAKZ010000001.1"/>
</dbReference>
<dbReference type="SUPFAM" id="SSF53850">
    <property type="entry name" value="Periplasmic binding protein-like II"/>
    <property type="match status" value="1"/>
</dbReference>
<dbReference type="Gene3D" id="3.40.190.10">
    <property type="entry name" value="Periplasmic binding protein-like II"/>
    <property type="match status" value="2"/>
</dbReference>
<keyword evidence="2" id="KW-0805">Transcription regulation</keyword>
<evidence type="ECO:0000313" key="6">
    <source>
        <dbReference type="EMBL" id="MFD1201065.1"/>
    </source>
</evidence>
<dbReference type="PANTHER" id="PTHR30346:SF17">
    <property type="entry name" value="LYSR FAMILY TRANSCRIPTIONAL REGULATOR"/>
    <property type="match status" value="1"/>
</dbReference>
<keyword evidence="3" id="KW-0238">DNA-binding</keyword>
<dbReference type="Pfam" id="PF00126">
    <property type="entry name" value="HTH_1"/>
    <property type="match status" value="1"/>
</dbReference>
<gene>
    <name evidence="6" type="ORF">ACFQ3U_04065</name>
</gene>
<dbReference type="PRINTS" id="PR00039">
    <property type="entry name" value="HTHLYSR"/>
</dbReference>
<proteinExistence type="inferred from homology"/>
<keyword evidence="4" id="KW-0804">Transcription</keyword>
<dbReference type="Gene3D" id="1.10.10.10">
    <property type="entry name" value="Winged helix-like DNA-binding domain superfamily/Winged helix DNA-binding domain"/>
    <property type="match status" value="1"/>
</dbReference>
<dbReference type="Proteomes" id="UP001597181">
    <property type="component" value="Unassembled WGS sequence"/>
</dbReference>
<dbReference type="EMBL" id="JBHTLY010000002">
    <property type="protein sequence ID" value="MFD1201065.1"/>
    <property type="molecule type" value="Genomic_DNA"/>
</dbReference>
<dbReference type="InterPro" id="IPR005119">
    <property type="entry name" value="LysR_subst-bd"/>
</dbReference>
<organism evidence="6 7">
    <name type="scientific">Leucobacter albus</name>
    <dbReference type="NCBI Taxonomy" id="272210"/>
    <lineage>
        <taxon>Bacteria</taxon>
        <taxon>Bacillati</taxon>
        <taxon>Actinomycetota</taxon>
        <taxon>Actinomycetes</taxon>
        <taxon>Micrococcales</taxon>
        <taxon>Microbacteriaceae</taxon>
        <taxon>Leucobacter</taxon>
    </lineage>
</organism>
<dbReference type="PROSITE" id="PS50931">
    <property type="entry name" value="HTH_LYSR"/>
    <property type="match status" value="1"/>
</dbReference>
<reference evidence="7" key="1">
    <citation type="journal article" date="2019" name="Int. J. Syst. Evol. Microbiol.">
        <title>The Global Catalogue of Microorganisms (GCM) 10K type strain sequencing project: providing services to taxonomists for standard genome sequencing and annotation.</title>
        <authorList>
            <consortium name="The Broad Institute Genomics Platform"/>
            <consortium name="The Broad Institute Genome Sequencing Center for Infectious Disease"/>
            <person name="Wu L."/>
            <person name="Ma J."/>
        </authorList>
    </citation>
    <scope>NUCLEOTIDE SEQUENCE [LARGE SCALE GENOMIC DNA]</scope>
    <source>
        <strain evidence="7">CCUG 50213</strain>
    </source>
</reference>
<dbReference type="Pfam" id="PF03466">
    <property type="entry name" value="LysR_substrate"/>
    <property type="match status" value="1"/>
</dbReference>
<evidence type="ECO:0000256" key="3">
    <source>
        <dbReference type="ARBA" id="ARBA00023125"/>
    </source>
</evidence>
<dbReference type="PANTHER" id="PTHR30346">
    <property type="entry name" value="TRANSCRIPTIONAL DUAL REGULATOR HCAR-RELATED"/>
    <property type="match status" value="1"/>
</dbReference>
<evidence type="ECO:0000256" key="4">
    <source>
        <dbReference type="ARBA" id="ARBA00023163"/>
    </source>
</evidence>
<evidence type="ECO:0000256" key="1">
    <source>
        <dbReference type="ARBA" id="ARBA00009437"/>
    </source>
</evidence>
<dbReference type="InterPro" id="IPR000847">
    <property type="entry name" value="LysR_HTH_N"/>
</dbReference>
<comment type="similarity">
    <text evidence="1">Belongs to the LysR transcriptional regulatory family.</text>
</comment>
<evidence type="ECO:0000313" key="7">
    <source>
        <dbReference type="Proteomes" id="UP001597181"/>
    </source>
</evidence>
<evidence type="ECO:0000256" key="2">
    <source>
        <dbReference type="ARBA" id="ARBA00023015"/>
    </source>
</evidence>
<feature type="domain" description="HTH lysR-type" evidence="5">
    <location>
        <begin position="3"/>
        <end position="60"/>
    </location>
</feature>
<evidence type="ECO:0000259" key="5">
    <source>
        <dbReference type="PROSITE" id="PS50931"/>
    </source>
</evidence>